<dbReference type="RefSeq" id="XP_056509051.1">
    <property type="nucleotide sequence ID" value="XM_056658758.1"/>
</dbReference>
<reference evidence="1" key="1">
    <citation type="submission" date="2022-11" db="EMBL/GenBank/DDBJ databases">
        <authorList>
            <person name="Petersen C."/>
        </authorList>
    </citation>
    <scope>NUCLEOTIDE SEQUENCE</scope>
    <source>
        <strain evidence="1">IBT 34128</strain>
    </source>
</reference>
<sequence length="71" mass="7747">MFQEKDCRGVVPCTTIWVISSGREEPDVPIDSPLCTIGLSLPLVVLGPAGESMANMKMLPLNRLCLTRCSR</sequence>
<evidence type="ECO:0000313" key="2">
    <source>
        <dbReference type="Proteomes" id="UP001141434"/>
    </source>
</evidence>
<reference evidence="1" key="2">
    <citation type="journal article" date="2023" name="IMA Fungus">
        <title>Comparative genomic study of the Penicillium genus elucidates a diverse pangenome and 15 lateral gene transfer events.</title>
        <authorList>
            <person name="Petersen C."/>
            <person name="Sorensen T."/>
            <person name="Nielsen M.R."/>
            <person name="Sondergaard T.E."/>
            <person name="Sorensen J.L."/>
            <person name="Fitzpatrick D.A."/>
            <person name="Frisvad J.C."/>
            <person name="Nielsen K.L."/>
        </authorList>
    </citation>
    <scope>NUCLEOTIDE SEQUENCE</scope>
    <source>
        <strain evidence="1">IBT 34128</strain>
    </source>
</reference>
<accession>A0A9W9JZB6</accession>
<proteinExistence type="predicted"/>
<dbReference type="AlphaFoldDB" id="A0A9W9JZB6"/>
<keyword evidence="2" id="KW-1185">Reference proteome</keyword>
<protein>
    <submittedName>
        <fullName evidence="1">Uncharacterized protein</fullName>
    </submittedName>
</protein>
<name>A0A9W9JZB6_9EURO</name>
<organism evidence="1 2">
    <name type="scientific">Penicillium alfredii</name>
    <dbReference type="NCBI Taxonomy" id="1506179"/>
    <lineage>
        <taxon>Eukaryota</taxon>
        <taxon>Fungi</taxon>
        <taxon>Dikarya</taxon>
        <taxon>Ascomycota</taxon>
        <taxon>Pezizomycotina</taxon>
        <taxon>Eurotiomycetes</taxon>
        <taxon>Eurotiomycetidae</taxon>
        <taxon>Eurotiales</taxon>
        <taxon>Aspergillaceae</taxon>
        <taxon>Penicillium</taxon>
    </lineage>
</organism>
<dbReference type="Proteomes" id="UP001141434">
    <property type="component" value="Unassembled WGS sequence"/>
</dbReference>
<dbReference type="EMBL" id="JAPMSZ010000010">
    <property type="protein sequence ID" value="KAJ5086926.1"/>
    <property type="molecule type" value="Genomic_DNA"/>
</dbReference>
<evidence type="ECO:0000313" key="1">
    <source>
        <dbReference type="EMBL" id="KAJ5086926.1"/>
    </source>
</evidence>
<gene>
    <name evidence="1" type="ORF">NUU61_008233</name>
</gene>
<comment type="caution">
    <text evidence="1">The sequence shown here is derived from an EMBL/GenBank/DDBJ whole genome shotgun (WGS) entry which is preliminary data.</text>
</comment>
<dbReference type="GeneID" id="81397927"/>